<organism evidence="2 3">
    <name type="scientific">Raineya orbicola</name>
    <dbReference type="NCBI Taxonomy" id="2016530"/>
    <lineage>
        <taxon>Bacteria</taxon>
        <taxon>Pseudomonadati</taxon>
        <taxon>Bacteroidota</taxon>
        <taxon>Cytophagia</taxon>
        <taxon>Cytophagales</taxon>
        <taxon>Raineyaceae</taxon>
        <taxon>Raineya</taxon>
    </lineage>
</organism>
<sequence length="575" mass="67642">MLAFLLKGKQAFRVFLFFFLFSDVIFAQKSLKLHFQPLRAYSYQDKFPDSVSRERYLQNFLQEIRRKGFWYAYIVEKKYQKETLLVQIQLGELVLWKELRQGNVEKNFLEKIKLANFKKQPFDYEDFRKITEKILSNAENRGYPFAQVQLDSLQIENNQVSASLLMQKGFFVTWDTISLKGNLKIRRKFLEKYLQIRKDEPYSQQKLQKAEKLLKNLGFVTFHKSTEVVFENQRAKPVFYLNQGQSNAIDGVLGFMPNELAPQQLLLTGQAQVRLRNLFNSAKSLELEFQQTKPRHQLLNIFYKHPVLFGSRLQGEFDFKLLREDTNFVNIYRNIRFAYLLNEKSFLKFFGGWQTSQTGFTPKPNNPLPLTQETRYNFYGIGYEWNSTDNLFLPKNGLHFLVQVQTGNKKITPIPFLPASLYQDIELNSLQTALEGQFHYYRMFNRKNGIYGRLGGAKLFNPNLVQNELYRLGGLFNLRGFNQNFFFASAYVLGTLEYRLFWEEESYFFFFYDQAFLQTQVLRNFTQETPLGVGGGISFRTKGGIFNLTYALGKSETQNFSIAKSKIHFGFTSRF</sequence>
<evidence type="ECO:0000259" key="1">
    <source>
        <dbReference type="Pfam" id="PF07244"/>
    </source>
</evidence>
<keyword evidence="3" id="KW-1185">Reference proteome</keyword>
<protein>
    <submittedName>
        <fullName evidence="2">Surface antigen variable number repeat</fullName>
    </submittedName>
</protein>
<dbReference type="RefSeq" id="WP_101359466.1">
    <property type="nucleotide sequence ID" value="NZ_NKXO01000039.1"/>
</dbReference>
<dbReference type="Gene3D" id="3.10.20.310">
    <property type="entry name" value="membrane protein fhac"/>
    <property type="match status" value="1"/>
</dbReference>
<comment type="caution">
    <text evidence="2">The sequence shown here is derived from an EMBL/GenBank/DDBJ whole genome shotgun (WGS) entry which is preliminary data.</text>
</comment>
<feature type="domain" description="POTRA" evidence="1">
    <location>
        <begin position="176"/>
        <end position="233"/>
    </location>
</feature>
<evidence type="ECO:0000313" key="3">
    <source>
        <dbReference type="Proteomes" id="UP000233387"/>
    </source>
</evidence>
<dbReference type="GO" id="GO:0019867">
    <property type="term" value="C:outer membrane"/>
    <property type="evidence" value="ECO:0007669"/>
    <property type="project" value="InterPro"/>
</dbReference>
<accession>A0A2N3I9U8</accession>
<dbReference type="Pfam" id="PF07244">
    <property type="entry name" value="POTRA"/>
    <property type="match status" value="1"/>
</dbReference>
<name>A0A2N3I9U8_9BACT</name>
<dbReference type="Proteomes" id="UP000233387">
    <property type="component" value="Unassembled WGS sequence"/>
</dbReference>
<reference evidence="2 3" key="1">
    <citation type="submission" date="2017-06" db="EMBL/GenBank/DDBJ databases">
        <title>Raineya orbicola gen. nov., sp. nov. a slightly thermophilic bacterium of the phylum Bacteroidetes and the description of Raineyaceae fam. nov.</title>
        <authorList>
            <person name="Albuquerque L."/>
            <person name="Polonia A.R.M."/>
            <person name="Barroso C."/>
            <person name="Froufe H.J.C."/>
            <person name="Lage O."/>
            <person name="Lobo-Da-Cunha A."/>
            <person name="Egas C."/>
            <person name="Da Costa M.S."/>
        </authorList>
    </citation>
    <scope>NUCLEOTIDE SEQUENCE [LARGE SCALE GENOMIC DNA]</scope>
    <source>
        <strain evidence="2 3">SPSPC-11</strain>
    </source>
</reference>
<dbReference type="EMBL" id="NKXO01000039">
    <property type="protein sequence ID" value="PKQ67038.1"/>
    <property type="molecule type" value="Genomic_DNA"/>
</dbReference>
<dbReference type="Gene3D" id="2.40.160.50">
    <property type="entry name" value="membrane protein fhac: a member of the omp85/tpsb transporter family"/>
    <property type="match status" value="1"/>
</dbReference>
<gene>
    <name evidence="2" type="ORF">Rain11_2201</name>
</gene>
<dbReference type="InterPro" id="IPR010827">
    <property type="entry name" value="BamA/TamA_POTRA"/>
</dbReference>
<proteinExistence type="predicted"/>
<dbReference type="AlphaFoldDB" id="A0A2N3I9U8"/>
<evidence type="ECO:0000313" key="2">
    <source>
        <dbReference type="EMBL" id="PKQ67038.1"/>
    </source>
</evidence>